<organism evidence="5 6">
    <name type="scientific">Streptomyces parvus</name>
    <dbReference type="NCBI Taxonomy" id="66428"/>
    <lineage>
        <taxon>Bacteria</taxon>
        <taxon>Bacillati</taxon>
        <taxon>Actinomycetota</taxon>
        <taxon>Actinomycetes</taxon>
        <taxon>Kitasatosporales</taxon>
        <taxon>Streptomycetaceae</taxon>
        <taxon>Streptomyces</taxon>
    </lineage>
</organism>
<evidence type="ECO:0000259" key="4">
    <source>
        <dbReference type="Pfam" id="PF00171"/>
    </source>
</evidence>
<evidence type="ECO:0000313" key="5">
    <source>
        <dbReference type="EMBL" id="TYR65637.1"/>
    </source>
</evidence>
<gene>
    <name evidence="5" type="ORF">FY004_05135</name>
</gene>
<dbReference type="InterPro" id="IPR016161">
    <property type="entry name" value="Ald_DH/histidinol_DH"/>
</dbReference>
<dbReference type="InterPro" id="IPR015590">
    <property type="entry name" value="Aldehyde_DH_dom"/>
</dbReference>
<comment type="caution">
    <text evidence="5">The sequence shown here is derived from an EMBL/GenBank/DDBJ whole genome shotgun (WGS) entry which is preliminary data.</text>
</comment>
<dbReference type="EMBL" id="VSZQ01000017">
    <property type="protein sequence ID" value="TYR65637.1"/>
    <property type="molecule type" value="Genomic_DNA"/>
</dbReference>
<dbReference type="SUPFAM" id="SSF53720">
    <property type="entry name" value="ALDH-like"/>
    <property type="match status" value="1"/>
</dbReference>
<dbReference type="PANTHER" id="PTHR43720">
    <property type="entry name" value="2-AMINOMUCONIC SEMIALDEHYDE DEHYDROGENASE"/>
    <property type="match status" value="1"/>
</dbReference>
<protein>
    <submittedName>
        <fullName evidence="5">Aldehyde dehydrogenase family protein</fullName>
    </submittedName>
</protein>
<dbReference type="RefSeq" id="WP_148901598.1">
    <property type="nucleotide sequence ID" value="NZ_VSZQ01000017.1"/>
</dbReference>
<evidence type="ECO:0000313" key="6">
    <source>
        <dbReference type="Proteomes" id="UP000323242"/>
    </source>
</evidence>
<dbReference type="Proteomes" id="UP000323242">
    <property type="component" value="Unassembled WGS sequence"/>
</dbReference>
<accession>A0A5D4JJF2</accession>
<dbReference type="Pfam" id="PF00171">
    <property type="entry name" value="Aldedh"/>
    <property type="match status" value="1"/>
</dbReference>
<keyword evidence="3" id="KW-0520">NAD</keyword>
<dbReference type="AlphaFoldDB" id="A0A5D4JJF2"/>
<proteinExistence type="inferred from homology"/>
<keyword evidence="6" id="KW-1185">Reference proteome</keyword>
<sequence>MRASSSAPPALDALGTGGPYRSRNLEVVHDVRGEPVAELSLVPWLFAQRSIRALRRAAPPDPDRRKKLLTRAGWLFASGSVDGVTSAAYHRTVAEVSGIPIATVRESAQQVGDYAATAYESVRQARPVGAADSWRDQRARHGSGVWTRRGEVLMVHAPANSPAVHTSWLDALALGYRVAVRPSQREPFTAHRLVSALRQVGYDHDQVVLLPTDHATADRLVAEADVAIAFGGDEVARKYGAGTLVMPFGPGRSKILLTSGTDVGRHLATITESIAGHAGTGCVNATAVFVEGDPEPVAEAIAQRLGELPSLPPGDERARLPVRRAAVAHEMDAYLRAGAGDARPLLGADTVVAELGDGSAVLRPAVFLLDRPDAPQARIEMGFPCVWVLPWRREGDWLAPLRDTLSLTAFTDDDGLIESLVAEPSIDKIHIGDRPTTWTLPGLPHEGYLGSFLMRSKAVVVG</sequence>
<evidence type="ECO:0000256" key="1">
    <source>
        <dbReference type="ARBA" id="ARBA00009986"/>
    </source>
</evidence>
<dbReference type="GO" id="GO:0016620">
    <property type="term" value="F:oxidoreductase activity, acting on the aldehyde or oxo group of donors, NAD or NADP as acceptor"/>
    <property type="evidence" value="ECO:0007669"/>
    <property type="project" value="InterPro"/>
</dbReference>
<dbReference type="PANTHER" id="PTHR43720:SF2">
    <property type="entry name" value="2-AMINOMUCONIC SEMIALDEHYDE DEHYDROGENASE"/>
    <property type="match status" value="1"/>
</dbReference>
<keyword evidence="2" id="KW-0560">Oxidoreductase</keyword>
<dbReference type="Gene3D" id="3.40.309.10">
    <property type="entry name" value="Aldehyde Dehydrogenase, Chain A, domain 2"/>
    <property type="match status" value="1"/>
</dbReference>
<reference evidence="5 6" key="1">
    <citation type="submission" date="2019-08" db="EMBL/GenBank/DDBJ databases">
        <title>Draft genome for granaticin producer strain Streptomyces parvus C05.</title>
        <authorList>
            <person name="Gonzalez-Pimentel J.L."/>
        </authorList>
    </citation>
    <scope>NUCLEOTIDE SEQUENCE [LARGE SCALE GENOMIC DNA]</scope>
    <source>
        <strain evidence="5 6">C05</strain>
    </source>
</reference>
<feature type="domain" description="Aldehyde dehydrogenase" evidence="4">
    <location>
        <begin position="155"/>
        <end position="452"/>
    </location>
</feature>
<dbReference type="InterPro" id="IPR016163">
    <property type="entry name" value="Ald_DH_C"/>
</dbReference>
<name>A0A5D4JJF2_9ACTN</name>
<dbReference type="InterPro" id="IPR016162">
    <property type="entry name" value="Ald_DH_N"/>
</dbReference>
<evidence type="ECO:0000256" key="3">
    <source>
        <dbReference type="ARBA" id="ARBA00023027"/>
    </source>
</evidence>
<comment type="similarity">
    <text evidence="1">Belongs to the aldehyde dehydrogenase family.</text>
</comment>
<evidence type="ECO:0000256" key="2">
    <source>
        <dbReference type="ARBA" id="ARBA00023002"/>
    </source>
</evidence>
<dbReference type="Gene3D" id="3.40.605.10">
    <property type="entry name" value="Aldehyde Dehydrogenase, Chain A, domain 1"/>
    <property type="match status" value="1"/>
</dbReference>